<feature type="compositionally biased region" description="Polar residues" evidence="1">
    <location>
        <begin position="74"/>
        <end position="84"/>
    </location>
</feature>
<evidence type="ECO:0000313" key="3">
    <source>
        <dbReference type="Proteomes" id="UP000827724"/>
    </source>
</evidence>
<feature type="region of interest" description="Disordered" evidence="1">
    <location>
        <begin position="66"/>
        <end position="106"/>
    </location>
</feature>
<comment type="caution">
    <text evidence="2">The sequence shown here is derived from an EMBL/GenBank/DDBJ whole genome shotgun (WGS) entry which is preliminary data.</text>
</comment>
<proteinExistence type="predicted"/>
<dbReference type="Proteomes" id="UP000827724">
    <property type="component" value="Unassembled WGS sequence"/>
</dbReference>
<dbReference type="AlphaFoldDB" id="A0A9P8TUE8"/>
<evidence type="ECO:0000256" key="1">
    <source>
        <dbReference type="SAM" id="MobiDB-lite"/>
    </source>
</evidence>
<evidence type="ECO:0000313" key="2">
    <source>
        <dbReference type="EMBL" id="KAH6605258.1"/>
    </source>
</evidence>
<organism evidence="2 3">
    <name type="scientific">Trichoderma cornu-damae</name>
    <dbReference type="NCBI Taxonomy" id="654480"/>
    <lineage>
        <taxon>Eukaryota</taxon>
        <taxon>Fungi</taxon>
        <taxon>Dikarya</taxon>
        <taxon>Ascomycota</taxon>
        <taxon>Pezizomycotina</taxon>
        <taxon>Sordariomycetes</taxon>
        <taxon>Hypocreomycetidae</taxon>
        <taxon>Hypocreales</taxon>
        <taxon>Hypocreaceae</taxon>
        <taxon>Trichoderma</taxon>
    </lineage>
</organism>
<accession>A0A9P8TUE8</accession>
<reference evidence="2" key="1">
    <citation type="submission" date="2021-08" db="EMBL/GenBank/DDBJ databases">
        <title>Chromosome-Level Trichoderma cornu-damae using Hi-C Data.</title>
        <authorList>
            <person name="Kim C.S."/>
        </authorList>
    </citation>
    <scope>NUCLEOTIDE SEQUENCE</scope>
    <source>
        <strain evidence="2">KA19-0412C</strain>
    </source>
</reference>
<sequence>MMALEEDKTTRSALMVEQEVFQASHDRAGVLRANGRTGASRGARAMARLKKLPDSSGAGGQVLLVQGGECERGTGTSPPCSHPTSHQRKLKADRSDKQQQQADDVL</sequence>
<dbReference type="EMBL" id="JAIWOZ010000005">
    <property type="protein sequence ID" value="KAH6605258.1"/>
    <property type="molecule type" value="Genomic_DNA"/>
</dbReference>
<name>A0A9P8TUE8_9HYPO</name>
<keyword evidence="3" id="KW-1185">Reference proteome</keyword>
<gene>
    <name evidence="2" type="ORF">Trco_006965</name>
</gene>
<protein>
    <submittedName>
        <fullName evidence="2">Uncharacterized protein</fullName>
    </submittedName>
</protein>